<evidence type="ECO:0000256" key="1">
    <source>
        <dbReference type="ARBA" id="ARBA00004141"/>
    </source>
</evidence>
<keyword evidence="3 6" id="KW-0812">Transmembrane</keyword>
<dbReference type="AlphaFoldDB" id="A0AAD9KC51"/>
<keyword evidence="8" id="KW-1185">Reference proteome</keyword>
<feature type="transmembrane region" description="Helical" evidence="6">
    <location>
        <begin position="462"/>
        <end position="482"/>
    </location>
</feature>
<dbReference type="Proteomes" id="UP001208570">
    <property type="component" value="Unassembled WGS sequence"/>
</dbReference>
<feature type="transmembrane region" description="Helical" evidence="6">
    <location>
        <begin position="297"/>
        <end position="316"/>
    </location>
</feature>
<feature type="transmembrane region" description="Helical" evidence="6">
    <location>
        <begin position="86"/>
        <end position="106"/>
    </location>
</feature>
<keyword evidence="5 6" id="KW-0472">Membrane</keyword>
<evidence type="ECO:0000313" key="8">
    <source>
        <dbReference type="Proteomes" id="UP001208570"/>
    </source>
</evidence>
<dbReference type="GO" id="GO:0005310">
    <property type="term" value="F:dicarboxylic acid transmembrane transporter activity"/>
    <property type="evidence" value="ECO:0007669"/>
    <property type="project" value="UniProtKB-ARBA"/>
</dbReference>
<sequence>MASCSDHGVGRWWKHFVIILTPLVLLLPLLLIPVDKIPTKANQCLYVMLLMAVYWCTEALSLAVTACIPIFMFPMLGILKASEVCAQYLTATVMMFVGGIMVALAVEKCNLHKRIAVGILHLVGTKPLCDETNVGYKTTGDAKLDKFAKGMTLAVAYAANTGGTATLIGTPPNTILKQHADDIWDAHLQMESPITFTSWLIIGMPVAIINFIIVWLWLTVFFNGIRALGPSCAKSTEDDRAIKRVIEKEYRSLGKLSFAELVVSVMFLAMVLLWFFRSPSFMTGWANLDGIKPGYTHDAVVSIFIAFLLCIIPSKFPTCRKDDTGPVKTLLDWNTIHSKVPWGVVFLIGGGLSLAKGSTASGLSKWIAEGLTVMSNWPAWVMVFVICLITAFLTEITSNSATCTILMPIMSSLAKVIGYNPLYLMIPVGLSTSFAFMLPVATPPNAIAFSFGRLKILDMVKAGFILNFTCVGIVTLCIHTWGENVFKFDVVPWNATITSVA</sequence>
<evidence type="ECO:0000313" key="7">
    <source>
        <dbReference type="EMBL" id="KAK2168612.1"/>
    </source>
</evidence>
<feature type="transmembrane region" description="Helical" evidence="6">
    <location>
        <begin position="196"/>
        <end position="218"/>
    </location>
</feature>
<dbReference type="GO" id="GO:0015556">
    <property type="term" value="F:C4-dicarboxylate transmembrane transporter activity"/>
    <property type="evidence" value="ECO:0007669"/>
    <property type="project" value="UniProtKB-ARBA"/>
</dbReference>
<evidence type="ECO:0000256" key="3">
    <source>
        <dbReference type="ARBA" id="ARBA00022692"/>
    </source>
</evidence>
<dbReference type="PANTHER" id="PTHR10283">
    <property type="entry name" value="SOLUTE CARRIER FAMILY 13 MEMBER"/>
    <property type="match status" value="1"/>
</dbReference>
<protein>
    <submittedName>
        <fullName evidence="7">Uncharacterized protein</fullName>
    </submittedName>
</protein>
<organism evidence="7 8">
    <name type="scientific">Paralvinella palmiformis</name>
    <dbReference type="NCBI Taxonomy" id="53620"/>
    <lineage>
        <taxon>Eukaryota</taxon>
        <taxon>Metazoa</taxon>
        <taxon>Spiralia</taxon>
        <taxon>Lophotrochozoa</taxon>
        <taxon>Annelida</taxon>
        <taxon>Polychaeta</taxon>
        <taxon>Sedentaria</taxon>
        <taxon>Canalipalpata</taxon>
        <taxon>Terebellida</taxon>
        <taxon>Terebelliformia</taxon>
        <taxon>Alvinellidae</taxon>
        <taxon>Paralvinella</taxon>
    </lineage>
</organism>
<dbReference type="EMBL" id="JAODUP010000015">
    <property type="protein sequence ID" value="KAK2168612.1"/>
    <property type="molecule type" value="Genomic_DNA"/>
</dbReference>
<comment type="similarity">
    <text evidence="2">Belongs to the SLC13A/DASS transporter (TC 2.A.47) family. NADC subfamily.</text>
</comment>
<evidence type="ECO:0000256" key="6">
    <source>
        <dbReference type="SAM" id="Phobius"/>
    </source>
</evidence>
<proteinExistence type="inferred from homology"/>
<feature type="transmembrane region" description="Helical" evidence="6">
    <location>
        <begin position="336"/>
        <end position="356"/>
    </location>
</feature>
<evidence type="ECO:0000256" key="5">
    <source>
        <dbReference type="ARBA" id="ARBA00023136"/>
    </source>
</evidence>
<evidence type="ECO:0000256" key="4">
    <source>
        <dbReference type="ARBA" id="ARBA00022989"/>
    </source>
</evidence>
<feature type="transmembrane region" description="Helical" evidence="6">
    <location>
        <begin position="12"/>
        <end position="32"/>
    </location>
</feature>
<dbReference type="GO" id="GO:0005886">
    <property type="term" value="C:plasma membrane"/>
    <property type="evidence" value="ECO:0007669"/>
    <property type="project" value="TreeGrafter"/>
</dbReference>
<feature type="transmembrane region" description="Helical" evidence="6">
    <location>
        <begin position="256"/>
        <end position="276"/>
    </location>
</feature>
<name>A0AAD9KC51_9ANNE</name>
<dbReference type="PANTHER" id="PTHR10283:SF82">
    <property type="entry name" value="SOLUTE CARRIER FAMILY 13 MEMBER 2"/>
    <property type="match status" value="1"/>
</dbReference>
<dbReference type="Pfam" id="PF00939">
    <property type="entry name" value="Na_sulph_symp"/>
    <property type="match status" value="2"/>
</dbReference>
<reference evidence="7" key="1">
    <citation type="journal article" date="2023" name="Mol. Biol. Evol.">
        <title>Third-Generation Sequencing Reveals the Adaptive Role of the Epigenome in Three Deep-Sea Polychaetes.</title>
        <authorList>
            <person name="Perez M."/>
            <person name="Aroh O."/>
            <person name="Sun Y."/>
            <person name="Lan Y."/>
            <person name="Juniper S.K."/>
            <person name="Young C.R."/>
            <person name="Angers B."/>
            <person name="Qian P.Y."/>
        </authorList>
    </citation>
    <scope>NUCLEOTIDE SEQUENCE</scope>
    <source>
        <strain evidence="7">P08H-3</strain>
    </source>
</reference>
<accession>A0AAD9KC51</accession>
<feature type="transmembrane region" description="Helical" evidence="6">
    <location>
        <begin position="422"/>
        <end position="441"/>
    </location>
</feature>
<gene>
    <name evidence="7" type="ORF">LSH36_15g02107</name>
</gene>
<evidence type="ECO:0000256" key="2">
    <source>
        <dbReference type="ARBA" id="ARBA00006772"/>
    </source>
</evidence>
<comment type="subcellular location">
    <subcellularLocation>
        <location evidence="1">Membrane</location>
        <topology evidence="1">Multi-pass membrane protein</topology>
    </subcellularLocation>
</comment>
<dbReference type="InterPro" id="IPR001898">
    <property type="entry name" value="SLC13A/DASS"/>
</dbReference>
<keyword evidence="4 6" id="KW-1133">Transmembrane helix</keyword>
<feature type="transmembrane region" description="Helical" evidence="6">
    <location>
        <begin position="377"/>
        <end position="410"/>
    </location>
</feature>
<comment type="caution">
    <text evidence="7">The sequence shown here is derived from an EMBL/GenBank/DDBJ whole genome shotgun (WGS) entry which is preliminary data.</text>
</comment>
<feature type="transmembrane region" description="Helical" evidence="6">
    <location>
        <begin position="44"/>
        <end position="74"/>
    </location>
</feature>